<reference evidence="17" key="1">
    <citation type="submission" date="2019-03" db="EMBL/GenBank/DDBJ databases">
        <title>Lake Tanganyika Metagenome-Assembled Genomes (MAGs).</title>
        <authorList>
            <person name="Tran P."/>
        </authorList>
    </citation>
    <scope>NUCLEOTIDE SEQUENCE</scope>
    <source>
        <strain evidence="17">M_DeepCast_400m_m2_100</strain>
    </source>
</reference>
<dbReference type="EMBL" id="VGIY01000019">
    <property type="protein sequence ID" value="MBM3316522.1"/>
    <property type="molecule type" value="Genomic_DNA"/>
</dbReference>
<dbReference type="Pfam" id="PF00383">
    <property type="entry name" value="dCMP_cyt_deam_1"/>
    <property type="match status" value="1"/>
</dbReference>
<dbReference type="Proteomes" id="UP000748308">
    <property type="component" value="Unassembled WGS sequence"/>
</dbReference>
<feature type="domain" description="CMP/dCMP-type deaminase" evidence="16">
    <location>
        <begin position="14"/>
        <end position="128"/>
    </location>
</feature>
<comment type="similarity">
    <text evidence="5">In the C-terminal section; belongs to the HTP reductase family.</text>
</comment>
<keyword evidence="9" id="KW-0686">Riboflavin biosynthesis</keyword>
<dbReference type="PANTHER" id="PTHR38011:SF7">
    <property type="entry name" value="2,5-DIAMINO-6-RIBOSYLAMINO-4(3H)-PYRIMIDINONE 5'-PHOSPHATE REDUCTASE"/>
    <property type="match status" value="1"/>
</dbReference>
<dbReference type="EC" id="3.5.4.26" evidence="6"/>
<dbReference type="Gene3D" id="3.40.140.10">
    <property type="entry name" value="Cytidine Deaminase, domain 2"/>
    <property type="match status" value="1"/>
</dbReference>
<comment type="caution">
    <text evidence="17">The sequence shown here is derived from an EMBL/GenBank/DDBJ whole genome shotgun (WGS) entry which is preliminary data.</text>
</comment>
<gene>
    <name evidence="17" type="primary">ribD</name>
    <name evidence="17" type="ORF">FJY75_01590</name>
</gene>
<keyword evidence="14" id="KW-0511">Multifunctional enzyme</keyword>
<evidence type="ECO:0000256" key="1">
    <source>
        <dbReference type="ARBA" id="ARBA00002151"/>
    </source>
</evidence>
<dbReference type="NCBIfam" id="TIGR00326">
    <property type="entry name" value="eubact_ribD"/>
    <property type="match status" value="1"/>
</dbReference>
<sequence>MSERGGRADLARERDDLRWMRLALKAARLGRGSTHPNPRVGAVAVRAGRCLGVGSHFACGERHAEAALLAAAGPGALEGATVYVTLEPCAHEGRTPPCAPALVDARIGRLVAAIGDPHPLVSGRGLAILRGAGIPVETGVCAAPAAALNAPFLWRLRGGRPLVTLKIAASLDGRQAAQDRSSQWISSEASRLRVHQWRAAADAMLTGLGTLTDDLPRLTARPGRDPLARLRRAAAAGCPPPAWPRQPARVVADSRARSGSDDRLLEHLAGSPGGRWIVACGARAPREAIARLSGRGVEVWVLPEGHGGSGVDLAALADRLAERGFLEVMAECGPTLSNALLRERLVGRVRLVVAPLLLGGEWTWTREIGVGTLPEGLRLGPLRVTRAGPDLLVEAWESRVEACLEEAASAARGEAAGRSGDAESGARVTLAGGEACSPA</sequence>
<organism evidence="17 18">
    <name type="scientific">Eiseniibacteriota bacterium</name>
    <dbReference type="NCBI Taxonomy" id="2212470"/>
    <lineage>
        <taxon>Bacteria</taxon>
        <taxon>Candidatus Eiseniibacteriota</taxon>
    </lineage>
</organism>
<evidence type="ECO:0000256" key="13">
    <source>
        <dbReference type="ARBA" id="ARBA00023002"/>
    </source>
</evidence>
<dbReference type="PANTHER" id="PTHR38011">
    <property type="entry name" value="DIHYDROFOLATE REDUCTASE FAMILY PROTEIN (AFU_ORTHOLOGUE AFUA_8G06820)"/>
    <property type="match status" value="1"/>
</dbReference>
<dbReference type="CDD" id="cd01284">
    <property type="entry name" value="Riboflavin_deaminase-reductase"/>
    <property type="match status" value="1"/>
</dbReference>
<evidence type="ECO:0000256" key="8">
    <source>
        <dbReference type="ARBA" id="ARBA00019930"/>
    </source>
</evidence>
<protein>
    <recommendedName>
        <fullName evidence="8">Riboflavin biosynthesis protein RibD</fullName>
        <ecNumber evidence="7">1.1.1.193</ecNumber>
        <ecNumber evidence="6">3.5.4.26</ecNumber>
    </recommendedName>
</protein>
<dbReference type="InterPro" id="IPR002125">
    <property type="entry name" value="CMP_dCMP_dom"/>
</dbReference>
<dbReference type="GO" id="GO:0009231">
    <property type="term" value="P:riboflavin biosynthetic process"/>
    <property type="evidence" value="ECO:0007669"/>
    <property type="project" value="UniProtKB-KW"/>
</dbReference>
<dbReference type="InterPro" id="IPR016193">
    <property type="entry name" value="Cytidine_deaminase-like"/>
</dbReference>
<evidence type="ECO:0000256" key="15">
    <source>
        <dbReference type="SAM" id="MobiDB-lite"/>
    </source>
</evidence>
<evidence type="ECO:0000313" key="18">
    <source>
        <dbReference type="Proteomes" id="UP000748308"/>
    </source>
</evidence>
<evidence type="ECO:0000256" key="2">
    <source>
        <dbReference type="ARBA" id="ARBA00004882"/>
    </source>
</evidence>
<evidence type="ECO:0000259" key="16">
    <source>
        <dbReference type="PROSITE" id="PS51747"/>
    </source>
</evidence>
<dbReference type="Pfam" id="PF01872">
    <property type="entry name" value="RibD_C"/>
    <property type="match status" value="1"/>
</dbReference>
<dbReference type="InterPro" id="IPR024072">
    <property type="entry name" value="DHFR-like_dom_sf"/>
</dbReference>
<keyword evidence="11" id="KW-0862">Zinc</keyword>
<feature type="compositionally biased region" description="Low complexity" evidence="15">
    <location>
        <begin position="414"/>
        <end position="427"/>
    </location>
</feature>
<dbReference type="Gene3D" id="3.40.430.10">
    <property type="entry name" value="Dihydrofolate Reductase, subunit A"/>
    <property type="match status" value="1"/>
</dbReference>
<dbReference type="PROSITE" id="PS51747">
    <property type="entry name" value="CYT_DCMP_DEAMINASES_2"/>
    <property type="match status" value="1"/>
</dbReference>
<comment type="similarity">
    <text evidence="4">In the N-terminal section; belongs to the cytidine and deoxycytidylate deaminase family.</text>
</comment>
<dbReference type="PROSITE" id="PS00903">
    <property type="entry name" value="CYT_DCMP_DEAMINASES_1"/>
    <property type="match status" value="1"/>
</dbReference>
<evidence type="ECO:0000256" key="5">
    <source>
        <dbReference type="ARBA" id="ARBA00007417"/>
    </source>
</evidence>
<dbReference type="InterPro" id="IPR050765">
    <property type="entry name" value="Riboflavin_Biosynth_HTPR"/>
</dbReference>
<keyword evidence="12" id="KW-0521">NADP</keyword>
<dbReference type="InterPro" id="IPR002734">
    <property type="entry name" value="RibDG_C"/>
</dbReference>
<evidence type="ECO:0000256" key="4">
    <source>
        <dbReference type="ARBA" id="ARBA00005259"/>
    </source>
</evidence>
<dbReference type="SUPFAM" id="SSF53927">
    <property type="entry name" value="Cytidine deaminase-like"/>
    <property type="match status" value="1"/>
</dbReference>
<evidence type="ECO:0000313" key="17">
    <source>
        <dbReference type="EMBL" id="MBM3316522.1"/>
    </source>
</evidence>
<dbReference type="InterPro" id="IPR016192">
    <property type="entry name" value="APOBEC/CMP_deaminase_Zn-bd"/>
</dbReference>
<feature type="region of interest" description="Disordered" evidence="15">
    <location>
        <begin position="414"/>
        <end position="439"/>
    </location>
</feature>
<dbReference type="InterPro" id="IPR004794">
    <property type="entry name" value="Eubact_RibD"/>
</dbReference>
<evidence type="ECO:0000256" key="11">
    <source>
        <dbReference type="ARBA" id="ARBA00022833"/>
    </source>
</evidence>
<evidence type="ECO:0000256" key="14">
    <source>
        <dbReference type="ARBA" id="ARBA00023268"/>
    </source>
</evidence>
<dbReference type="GO" id="GO:0008703">
    <property type="term" value="F:5-amino-6-(5-phosphoribosylamino)uracil reductase activity"/>
    <property type="evidence" value="ECO:0007669"/>
    <property type="project" value="UniProtKB-EC"/>
</dbReference>
<evidence type="ECO:0000256" key="9">
    <source>
        <dbReference type="ARBA" id="ARBA00022619"/>
    </source>
</evidence>
<comment type="function">
    <text evidence="1">Converts 2,5-diamino-6-(ribosylamino)-4(3h)-pyrimidinone 5'-phosphate into 5-amino-6-(ribosylamino)-2,4(1h,3h)-pyrimidinedione 5'-phosphate.</text>
</comment>
<evidence type="ECO:0000256" key="6">
    <source>
        <dbReference type="ARBA" id="ARBA00012766"/>
    </source>
</evidence>
<dbReference type="GO" id="GO:0008835">
    <property type="term" value="F:diaminohydroxyphosphoribosylaminopyrimidine deaminase activity"/>
    <property type="evidence" value="ECO:0007669"/>
    <property type="project" value="UniProtKB-EC"/>
</dbReference>
<name>A0A937X991_UNCEI</name>
<dbReference type="SUPFAM" id="SSF53597">
    <property type="entry name" value="Dihydrofolate reductase-like"/>
    <property type="match status" value="1"/>
</dbReference>
<dbReference type="EC" id="1.1.1.193" evidence="7"/>
<evidence type="ECO:0000256" key="3">
    <source>
        <dbReference type="ARBA" id="ARBA00004910"/>
    </source>
</evidence>
<dbReference type="AlphaFoldDB" id="A0A937X991"/>
<evidence type="ECO:0000256" key="12">
    <source>
        <dbReference type="ARBA" id="ARBA00022857"/>
    </source>
</evidence>
<comment type="pathway">
    <text evidence="2">Cofactor biosynthesis; riboflavin biosynthesis; 5-amino-6-(D-ribitylamino)uracil from GTP: step 2/4.</text>
</comment>
<keyword evidence="13 17" id="KW-0560">Oxidoreductase</keyword>
<comment type="pathway">
    <text evidence="3">Cofactor biosynthesis; riboflavin biosynthesis; 5-amino-6-(D-ribitylamino)uracil from GTP: step 3/4.</text>
</comment>
<proteinExistence type="inferred from homology"/>
<keyword evidence="17" id="KW-0378">Hydrolase</keyword>
<keyword evidence="10" id="KW-0479">Metal-binding</keyword>
<evidence type="ECO:0000256" key="7">
    <source>
        <dbReference type="ARBA" id="ARBA00013173"/>
    </source>
</evidence>
<dbReference type="GO" id="GO:0008270">
    <property type="term" value="F:zinc ion binding"/>
    <property type="evidence" value="ECO:0007669"/>
    <property type="project" value="InterPro"/>
</dbReference>
<accession>A0A937X991</accession>
<evidence type="ECO:0000256" key="10">
    <source>
        <dbReference type="ARBA" id="ARBA00022723"/>
    </source>
</evidence>